<evidence type="ECO:0000256" key="3">
    <source>
        <dbReference type="ARBA" id="ARBA00023082"/>
    </source>
</evidence>
<gene>
    <name evidence="7" type="ORF">KUL25_02810</name>
</gene>
<dbReference type="EMBL" id="CP078073">
    <property type="protein sequence ID" value="QXL88473.1"/>
    <property type="molecule type" value="Genomic_DNA"/>
</dbReference>
<dbReference type="InterPro" id="IPR013249">
    <property type="entry name" value="RNA_pol_sigma70_r4_t2"/>
</dbReference>
<dbReference type="Pfam" id="PF08281">
    <property type="entry name" value="Sigma70_r4_2"/>
    <property type="match status" value="1"/>
</dbReference>
<evidence type="ECO:0000256" key="2">
    <source>
        <dbReference type="ARBA" id="ARBA00023015"/>
    </source>
</evidence>
<dbReference type="PANTHER" id="PTHR43133">
    <property type="entry name" value="RNA POLYMERASE ECF-TYPE SIGMA FACTO"/>
    <property type="match status" value="1"/>
</dbReference>
<dbReference type="SUPFAM" id="SSF88946">
    <property type="entry name" value="Sigma2 domain of RNA polymerase sigma factors"/>
    <property type="match status" value="1"/>
</dbReference>
<evidence type="ECO:0000259" key="6">
    <source>
        <dbReference type="Pfam" id="PF08281"/>
    </source>
</evidence>
<comment type="similarity">
    <text evidence="1">Belongs to the sigma-70 factor family. ECF subfamily.</text>
</comment>
<evidence type="ECO:0000313" key="8">
    <source>
        <dbReference type="Proteomes" id="UP000693972"/>
    </source>
</evidence>
<dbReference type="GO" id="GO:0006352">
    <property type="term" value="P:DNA-templated transcription initiation"/>
    <property type="evidence" value="ECO:0007669"/>
    <property type="project" value="InterPro"/>
</dbReference>
<dbReference type="InterPro" id="IPR013325">
    <property type="entry name" value="RNA_pol_sigma_r2"/>
</dbReference>
<keyword evidence="8" id="KW-1185">Reference proteome</keyword>
<dbReference type="Proteomes" id="UP000693972">
    <property type="component" value="Unassembled WGS sequence"/>
</dbReference>
<dbReference type="InterPro" id="IPR036388">
    <property type="entry name" value="WH-like_DNA-bd_sf"/>
</dbReference>
<dbReference type="InterPro" id="IPR013324">
    <property type="entry name" value="RNA_pol_sigma_r3/r4-like"/>
</dbReference>
<keyword evidence="4" id="KW-0804">Transcription</keyword>
<dbReference type="Gene3D" id="1.10.10.10">
    <property type="entry name" value="Winged helix-like DNA-binding domain superfamily/Winged helix DNA-binding domain"/>
    <property type="match status" value="1"/>
</dbReference>
<accession>A0A975TVL9</accession>
<dbReference type="InterPro" id="IPR039425">
    <property type="entry name" value="RNA_pol_sigma-70-like"/>
</dbReference>
<dbReference type="PANTHER" id="PTHR43133:SF25">
    <property type="entry name" value="RNA POLYMERASE SIGMA FACTOR RFAY-RELATED"/>
    <property type="match status" value="1"/>
</dbReference>
<dbReference type="NCBIfam" id="TIGR02937">
    <property type="entry name" value="sigma70-ECF"/>
    <property type="match status" value="1"/>
</dbReference>
<feature type="domain" description="RNA polymerase sigma-70 region 2" evidence="5">
    <location>
        <begin position="27"/>
        <end position="91"/>
    </location>
</feature>
<dbReference type="Pfam" id="PF04542">
    <property type="entry name" value="Sigma70_r2"/>
    <property type="match status" value="1"/>
</dbReference>
<evidence type="ECO:0000313" key="7">
    <source>
        <dbReference type="EMBL" id="QXL88473.1"/>
    </source>
</evidence>
<dbReference type="Gene3D" id="1.10.1740.10">
    <property type="match status" value="1"/>
</dbReference>
<organism evidence="7">
    <name type="scientific">Gymnodinialimonas phycosphaerae</name>
    <dbReference type="NCBI Taxonomy" id="2841589"/>
    <lineage>
        <taxon>Bacteria</taxon>
        <taxon>Pseudomonadati</taxon>
        <taxon>Pseudomonadota</taxon>
        <taxon>Alphaproteobacteria</taxon>
        <taxon>Rhodobacterales</taxon>
        <taxon>Paracoccaceae</taxon>
        <taxon>Gymnodinialimonas</taxon>
    </lineage>
</organism>
<proteinExistence type="inferred from homology"/>
<protein>
    <submittedName>
        <fullName evidence="7">Sigma-70 family RNA polymerase sigma factor</fullName>
    </submittedName>
</protein>
<dbReference type="GO" id="GO:0016987">
    <property type="term" value="F:sigma factor activity"/>
    <property type="evidence" value="ECO:0007669"/>
    <property type="project" value="UniProtKB-KW"/>
</dbReference>
<keyword evidence="3" id="KW-0731">Sigma factor</keyword>
<evidence type="ECO:0000256" key="4">
    <source>
        <dbReference type="ARBA" id="ARBA00023163"/>
    </source>
</evidence>
<feature type="domain" description="RNA polymerase sigma factor 70 region 4 type 2" evidence="6">
    <location>
        <begin position="124"/>
        <end position="175"/>
    </location>
</feature>
<name>A0A975TVL9_9RHOB</name>
<dbReference type="EMBL" id="JAIMBW010000001">
    <property type="protein sequence ID" value="MBY4891692.1"/>
    <property type="molecule type" value="Genomic_DNA"/>
</dbReference>
<sequence>MSPSPPPAPPLPLEEDASGALPHSRIFTALLTDLRRSARRLARSGEDADDLVQDTLLRVWSRMAMSFEAGTDAAPIDDLRAYAFATLRHRAFRRGSFAPPMDIEPEDIVAPRGSDGATRLACAEALEALAALSEDQQVLLKMRAMDGLSYAEIAQRTGLPLGTVTSRLARGRAAMRQALDLPPGAPVTDLLGGP</sequence>
<evidence type="ECO:0000256" key="1">
    <source>
        <dbReference type="ARBA" id="ARBA00010641"/>
    </source>
</evidence>
<evidence type="ECO:0000259" key="5">
    <source>
        <dbReference type="Pfam" id="PF04542"/>
    </source>
</evidence>
<keyword evidence="2" id="KW-0805">Transcription regulation</keyword>
<dbReference type="SUPFAM" id="SSF88659">
    <property type="entry name" value="Sigma3 and sigma4 domains of RNA polymerase sigma factors"/>
    <property type="match status" value="1"/>
</dbReference>
<dbReference type="InterPro" id="IPR014284">
    <property type="entry name" value="RNA_pol_sigma-70_dom"/>
</dbReference>
<dbReference type="CDD" id="cd06171">
    <property type="entry name" value="Sigma70_r4"/>
    <property type="match status" value="1"/>
</dbReference>
<dbReference type="InterPro" id="IPR007627">
    <property type="entry name" value="RNA_pol_sigma70_r2"/>
</dbReference>
<dbReference type="AlphaFoldDB" id="A0A975TVL9"/>
<reference evidence="7 8" key="1">
    <citation type="submission" date="2021-07" db="EMBL/GenBank/DDBJ databases">
        <title>Karlodiniumbacter phycospheric gen. nov., sp. nov., a phycosphere bacterium isolated from karlodinium veneficum.</title>
        <authorList>
            <person name="Peng Y."/>
            <person name="Jiang L."/>
            <person name="Lee J."/>
        </authorList>
    </citation>
    <scope>NUCLEOTIDE SEQUENCE</scope>
    <source>
        <strain evidence="7 8">N5</strain>
    </source>
</reference>
<dbReference type="RefSeq" id="WP_257891542.1">
    <property type="nucleotide sequence ID" value="NZ_JAIMBW010000001.1"/>
</dbReference>
<dbReference type="GO" id="GO:0003677">
    <property type="term" value="F:DNA binding"/>
    <property type="evidence" value="ECO:0007669"/>
    <property type="project" value="InterPro"/>
</dbReference>